<evidence type="ECO:0000313" key="7">
    <source>
        <dbReference type="Proteomes" id="UP001595629"/>
    </source>
</evidence>
<dbReference type="Pfam" id="PF03446">
    <property type="entry name" value="NAD_binding_2"/>
    <property type="match status" value="1"/>
</dbReference>
<proteinExistence type="inferred from homology"/>
<dbReference type="EC" id="1.1.-.-" evidence="6"/>
<dbReference type="Gene3D" id="1.10.1040.10">
    <property type="entry name" value="N-(1-d-carboxylethyl)-l-norvaline Dehydrogenase, domain 2"/>
    <property type="match status" value="1"/>
</dbReference>
<evidence type="ECO:0000256" key="3">
    <source>
        <dbReference type="ARBA" id="ARBA00023027"/>
    </source>
</evidence>
<dbReference type="InterPro" id="IPR008927">
    <property type="entry name" value="6-PGluconate_DH-like_C_sf"/>
</dbReference>
<comment type="caution">
    <text evidence="6">The sequence shown here is derived from an EMBL/GenBank/DDBJ whole genome shotgun (WGS) entry which is preliminary data.</text>
</comment>
<reference evidence="7" key="1">
    <citation type="journal article" date="2019" name="Int. J. Syst. Evol. Microbiol.">
        <title>The Global Catalogue of Microorganisms (GCM) 10K type strain sequencing project: providing services to taxonomists for standard genome sequencing and annotation.</title>
        <authorList>
            <consortium name="The Broad Institute Genomics Platform"/>
            <consortium name="The Broad Institute Genome Sequencing Center for Infectious Disease"/>
            <person name="Wu L."/>
            <person name="Ma J."/>
        </authorList>
    </citation>
    <scope>NUCLEOTIDE SEQUENCE [LARGE SCALE GENOMIC DNA]</scope>
    <source>
        <strain evidence="7">KCTC 42911</strain>
    </source>
</reference>
<keyword evidence="3" id="KW-0520">NAD</keyword>
<dbReference type="InterPro" id="IPR006115">
    <property type="entry name" value="6PGDH_NADP-bd"/>
</dbReference>
<dbReference type="InterPro" id="IPR036291">
    <property type="entry name" value="NAD(P)-bd_dom_sf"/>
</dbReference>
<evidence type="ECO:0000256" key="1">
    <source>
        <dbReference type="ARBA" id="ARBA00009080"/>
    </source>
</evidence>
<dbReference type="Gene3D" id="3.40.50.720">
    <property type="entry name" value="NAD(P)-binding Rossmann-like Domain"/>
    <property type="match status" value="1"/>
</dbReference>
<keyword evidence="2 6" id="KW-0560">Oxidoreductase</keyword>
<organism evidence="6 7">
    <name type="scientific">Lutimaribacter marinistellae</name>
    <dbReference type="NCBI Taxonomy" id="1820329"/>
    <lineage>
        <taxon>Bacteria</taxon>
        <taxon>Pseudomonadati</taxon>
        <taxon>Pseudomonadota</taxon>
        <taxon>Alphaproteobacteria</taxon>
        <taxon>Rhodobacterales</taxon>
        <taxon>Roseobacteraceae</taxon>
        <taxon>Lutimaribacter</taxon>
    </lineage>
</organism>
<gene>
    <name evidence="6" type="ORF">ACFORG_09985</name>
</gene>
<sequence length="290" mass="30520">MAKCAFLGLGVMGYPMAGHLQKAGHQVTVYNRTAAKAEKWAAEHGGTSAPTPREAAQGADFVMSCVGNDDDLRSVCLGDDGAFAGMAKGAIFVDHTTVSAKVTRELQATAKELGLGFVDAPISGGQAGAENGALSVMCGGDQAEYDKAEPVMDAYSRICRRIGDSGAGQMTKMCNQIAIAGLVQGLSEALHFAETAGLDGRAVVEVISQGAAGSWQMSNRYETMLDDHFDHGFAVDWMRKDLGICLDTADETGASLPVTALVDQFYKDVQKLGGGRWDTSSLIKRLRAMG</sequence>
<dbReference type="Pfam" id="PF14833">
    <property type="entry name" value="NAD_binding_11"/>
    <property type="match status" value="1"/>
</dbReference>
<dbReference type="InterPro" id="IPR013328">
    <property type="entry name" value="6PGD_dom2"/>
</dbReference>
<keyword evidence="7" id="KW-1185">Reference proteome</keyword>
<evidence type="ECO:0000259" key="4">
    <source>
        <dbReference type="Pfam" id="PF03446"/>
    </source>
</evidence>
<evidence type="ECO:0000256" key="2">
    <source>
        <dbReference type="ARBA" id="ARBA00023002"/>
    </source>
</evidence>
<dbReference type="InterPro" id="IPR002204">
    <property type="entry name" value="3-OH-isobutyrate_DH-rel_CS"/>
</dbReference>
<dbReference type="RefSeq" id="WP_386735279.1">
    <property type="nucleotide sequence ID" value="NZ_JBHRXI010000010.1"/>
</dbReference>
<dbReference type="InterPro" id="IPR029154">
    <property type="entry name" value="HIBADH-like_NADP-bd"/>
</dbReference>
<dbReference type="GO" id="GO:0016491">
    <property type="term" value="F:oxidoreductase activity"/>
    <property type="evidence" value="ECO:0007669"/>
    <property type="project" value="UniProtKB-KW"/>
</dbReference>
<dbReference type="PANTHER" id="PTHR43060:SF15">
    <property type="entry name" value="3-HYDROXYISOBUTYRATE DEHYDROGENASE-LIKE 1, MITOCHONDRIAL-RELATED"/>
    <property type="match status" value="1"/>
</dbReference>
<evidence type="ECO:0000259" key="5">
    <source>
        <dbReference type="Pfam" id="PF14833"/>
    </source>
</evidence>
<name>A0ABV7TFS0_9RHOB</name>
<feature type="domain" description="3-hydroxyisobutyrate dehydrogenase-like NAD-binding" evidence="5">
    <location>
        <begin position="166"/>
        <end position="285"/>
    </location>
</feature>
<dbReference type="PANTHER" id="PTHR43060">
    <property type="entry name" value="3-HYDROXYISOBUTYRATE DEHYDROGENASE-LIKE 1, MITOCHONDRIAL-RELATED"/>
    <property type="match status" value="1"/>
</dbReference>
<accession>A0ABV7TFS0</accession>
<evidence type="ECO:0000313" key="6">
    <source>
        <dbReference type="EMBL" id="MFC3614088.1"/>
    </source>
</evidence>
<dbReference type="Proteomes" id="UP001595629">
    <property type="component" value="Unassembled WGS sequence"/>
</dbReference>
<dbReference type="SUPFAM" id="SSF48179">
    <property type="entry name" value="6-phosphogluconate dehydrogenase C-terminal domain-like"/>
    <property type="match status" value="1"/>
</dbReference>
<dbReference type="SUPFAM" id="SSF51735">
    <property type="entry name" value="NAD(P)-binding Rossmann-fold domains"/>
    <property type="match status" value="1"/>
</dbReference>
<dbReference type="PIRSF" id="PIRSF000103">
    <property type="entry name" value="HIBADH"/>
    <property type="match status" value="1"/>
</dbReference>
<protein>
    <submittedName>
        <fullName evidence="6">NAD(P)-dependent oxidoreductase</fullName>
        <ecNumber evidence="6">1.1.-.-</ecNumber>
    </submittedName>
</protein>
<dbReference type="EMBL" id="JBHRXI010000010">
    <property type="protein sequence ID" value="MFC3614088.1"/>
    <property type="molecule type" value="Genomic_DNA"/>
</dbReference>
<dbReference type="InterPro" id="IPR015815">
    <property type="entry name" value="HIBADH-related"/>
</dbReference>
<dbReference type="PROSITE" id="PS00895">
    <property type="entry name" value="3_HYDROXYISOBUT_DH"/>
    <property type="match status" value="1"/>
</dbReference>
<comment type="similarity">
    <text evidence="1">Belongs to the HIBADH-related family.</text>
</comment>
<feature type="domain" description="6-phosphogluconate dehydrogenase NADP-binding" evidence="4">
    <location>
        <begin position="4"/>
        <end position="160"/>
    </location>
</feature>